<evidence type="ECO:0000259" key="3">
    <source>
        <dbReference type="PROSITE" id="PS51304"/>
    </source>
</evidence>
<dbReference type="CDD" id="cd00070">
    <property type="entry name" value="GLECT"/>
    <property type="match status" value="1"/>
</dbReference>
<sequence>MVELQIPYSRIVSLPVGSTVTIRGKANNAFRKEPQMQVDFHTGTSAKSNIAFSFQVYFGKFVIMNTLQNEGWGTHEKSLSMPFEEDTQFELHILVLQKHYQVSVNGKQCCIFVHRIPVNSVQMIQVWRDVSLTSVNIQEGPYTHSPL</sequence>
<evidence type="ECO:0000256" key="2">
    <source>
        <dbReference type="RuleBase" id="RU102079"/>
    </source>
</evidence>
<evidence type="ECO:0000313" key="5">
    <source>
        <dbReference type="RefSeq" id="XP_004874214.1"/>
    </source>
</evidence>
<dbReference type="GeneID" id="101714540"/>
<dbReference type="SMART" id="SM00276">
    <property type="entry name" value="GLECT"/>
    <property type="match status" value="1"/>
</dbReference>
<dbReference type="AlphaFoldDB" id="A0AAX6QEL3"/>
<dbReference type="SMART" id="SM00908">
    <property type="entry name" value="Gal-bind_lectin"/>
    <property type="match status" value="1"/>
</dbReference>
<accession>A0AAX6QEL3</accession>
<dbReference type="PANTHER" id="PTHR11346">
    <property type="entry name" value="GALECTIN"/>
    <property type="match status" value="1"/>
</dbReference>
<proteinExistence type="predicted"/>
<dbReference type="Gene3D" id="2.60.120.200">
    <property type="match status" value="1"/>
</dbReference>
<evidence type="ECO:0000313" key="4">
    <source>
        <dbReference type="Proteomes" id="UP000694906"/>
    </source>
</evidence>
<keyword evidence="4" id="KW-1185">Reference proteome</keyword>
<dbReference type="KEGG" id="hgl:101714540"/>
<feature type="domain" description="Galectin" evidence="3">
    <location>
        <begin position="6"/>
        <end position="138"/>
    </location>
</feature>
<dbReference type="GO" id="GO:0030246">
    <property type="term" value="F:carbohydrate binding"/>
    <property type="evidence" value="ECO:0007669"/>
    <property type="project" value="UniProtKB-UniRule"/>
</dbReference>
<organism evidence="4 5">
    <name type="scientific">Heterocephalus glaber</name>
    <name type="common">Naked mole rat</name>
    <dbReference type="NCBI Taxonomy" id="10181"/>
    <lineage>
        <taxon>Eukaryota</taxon>
        <taxon>Metazoa</taxon>
        <taxon>Chordata</taxon>
        <taxon>Craniata</taxon>
        <taxon>Vertebrata</taxon>
        <taxon>Euteleostomi</taxon>
        <taxon>Mammalia</taxon>
        <taxon>Eutheria</taxon>
        <taxon>Euarchontoglires</taxon>
        <taxon>Glires</taxon>
        <taxon>Rodentia</taxon>
        <taxon>Hystricomorpha</taxon>
        <taxon>Bathyergidae</taxon>
        <taxon>Heterocephalus</taxon>
    </lineage>
</organism>
<name>A0AAX6QEL3_HETGA</name>
<reference evidence="5" key="1">
    <citation type="submission" date="2025-08" db="UniProtKB">
        <authorList>
            <consortium name="RefSeq"/>
        </authorList>
    </citation>
    <scope>IDENTIFICATION</scope>
</reference>
<dbReference type="InterPro" id="IPR013320">
    <property type="entry name" value="ConA-like_dom_sf"/>
</dbReference>
<dbReference type="InterPro" id="IPR044156">
    <property type="entry name" value="Galectin-like"/>
</dbReference>
<dbReference type="PANTHER" id="PTHR11346:SF15">
    <property type="entry name" value="PLACENTAL PROTEIN 13-LIKE"/>
    <property type="match status" value="1"/>
</dbReference>
<gene>
    <name evidence="5" type="primary">LOC101714540</name>
</gene>
<dbReference type="Proteomes" id="UP000694906">
    <property type="component" value="Unplaced"/>
</dbReference>
<keyword evidence="1 2" id="KW-0430">Lectin</keyword>
<protein>
    <recommendedName>
        <fullName evidence="2">Galectin</fullName>
    </recommendedName>
</protein>
<dbReference type="PROSITE" id="PS51304">
    <property type="entry name" value="GALECTIN"/>
    <property type="match status" value="1"/>
</dbReference>
<dbReference type="Pfam" id="PF00337">
    <property type="entry name" value="Gal-bind_lectin"/>
    <property type="match status" value="1"/>
</dbReference>
<dbReference type="SUPFAM" id="SSF49899">
    <property type="entry name" value="Concanavalin A-like lectins/glucanases"/>
    <property type="match status" value="1"/>
</dbReference>
<evidence type="ECO:0000256" key="1">
    <source>
        <dbReference type="ARBA" id="ARBA00022734"/>
    </source>
</evidence>
<dbReference type="RefSeq" id="XP_004874214.1">
    <property type="nucleotide sequence ID" value="XM_004874157.2"/>
</dbReference>
<dbReference type="InterPro" id="IPR001079">
    <property type="entry name" value="Galectin_CRD"/>
</dbReference>